<dbReference type="EMBL" id="JBEFKJ010000021">
    <property type="protein sequence ID" value="KAL2040440.1"/>
    <property type="molecule type" value="Genomic_DNA"/>
</dbReference>
<comment type="caution">
    <text evidence="2">The sequence shown here is derived from an EMBL/GenBank/DDBJ whole genome shotgun (WGS) entry which is preliminary data.</text>
</comment>
<protein>
    <submittedName>
        <fullName evidence="2">Uncharacterized protein</fullName>
    </submittedName>
</protein>
<evidence type="ECO:0000313" key="2">
    <source>
        <dbReference type="EMBL" id="KAL2040440.1"/>
    </source>
</evidence>
<keyword evidence="3" id="KW-1185">Reference proteome</keyword>
<sequence length="119" mass="13000">MTCSDHFNQKVKASLRRDIPIITTPHAKEHLTTSKEPNEAFTAVYDLDIFDDILVDIKPEKEGKKPAIKATDMPGKNVPPGPGNLVGKTNDLLAALRVSPSTSPLANPFSLRPRSGQRN</sequence>
<evidence type="ECO:0000256" key="1">
    <source>
        <dbReference type="SAM" id="MobiDB-lite"/>
    </source>
</evidence>
<evidence type="ECO:0000313" key="3">
    <source>
        <dbReference type="Proteomes" id="UP001590950"/>
    </source>
</evidence>
<dbReference type="Proteomes" id="UP001590950">
    <property type="component" value="Unassembled WGS sequence"/>
</dbReference>
<reference evidence="2 3" key="1">
    <citation type="submission" date="2024-09" db="EMBL/GenBank/DDBJ databases">
        <title>Rethinking Asexuality: The Enigmatic Case of Functional Sexual Genes in Lepraria (Stereocaulaceae).</title>
        <authorList>
            <person name="Doellman M."/>
            <person name="Sun Y."/>
            <person name="Barcenas-Pena A."/>
            <person name="Lumbsch H.T."/>
            <person name="Grewe F."/>
        </authorList>
    </citation>
    <scope>NUCLEOTIDE SEQUENCE [LARGE SCALE GENOMIC DNA]</scope>
    <source>
        <strain evidence="2 3">Mercado 3170</strain>
    </source>
</reference>
<feature type="region of interest" description="Disordered" evidence="1">
    <location>
        <begin position="99"/>
        <end position="119"/>
    </location>
</feature>
<feature type="region of interest" description="Disordered" evidence="1">
    <location>
        <begin position="62"/>
        <end position="84"/>
    </location>
</feature>
<name>A0ABR4A5U8_9LECA</name>
<organism evidence="2 3">
    <name type="scientific">Stereocaulon virgatum</name>
    <dbReference type="NCBI Taxonomy" id="373712"/>
    <lineage>
        <taxon>Eukaryota</taxon>
        <taxon>Fungi</taxon>
        <taxon>Dikarya</taxon>
        <taxon>Ascomycota</taxon>
        <taxon>Pezizomycotina</taxon>
        <taxon>Lecanoromycetes</taxon>
        <taxon>OSLEUM clade</taxon>
        <taxon>Lecanoromycetidae</taxon>
        <taxon>Lecanorales</taxon>
        <taxon>Lecanorineae</taxon>
        <taxon>Stereocaulaceae</taxon>
        <taxon>Stereocaulon</taxon>
    </lineage>
</organism>
<gene>
    <name evidence="2" type="ORF">N7G274_006883</name>
</gene>
<accession>A0ABR4A5U8</accession>
<proteinExistence type="predicted"/>